<evidence type="ECO:0000313" key="2">
    <source>
        <dbReference type="EMBL" id="MBH0231356.1"/>
    </source>
</evidence>
<dbReference type="RefSeq" id="WP_197317983.1">
    <property type="nucleotide sequence ID" value="NZ_JADZSC010000003.1"/>
</dbReference>
<keyword evidence="1" id="KW-1133">Transmembrane helix</keyword>
<dbReference type="EMBL" id="JADZSC010000003">
    <property type="protein sequence ID" value="MBH0231356.1"/>
    <property type="molecule type" value="Genomic_DNA"/>
</dbReference>
<keyword evidence="3" id="KW-1185">Reference proteome</keyword>
<evidence type="ECO:0000313" key="3">
    <source>
        <dbReference type="Proteomes" id="UP000614490"/>
    </source>
</evidence>
<keyword evidence="1" id="KW-0812">Transmembrane</keyword>
<name>A0A931HY22_9BACI</name>
<sequence length="163" mass="18919">MFGFTDIIKLLLSAFIILPTVSIIREVGYLVVTHLFGVKSSKVTVGCGPVLFRRGVFEIRKYYFMYSWCSHTEIDSNNRWVHLLIYASPIISTIAAAVLVNSMAHAGWLQPQGFWEQFIFYALYFLLFDVLPIYYPDGKPSNGRVVYDLLRHHQLPDFQRQNY</sequence>
<feature type="transmembrane region" description="Helical" evidence="1">
    <location>
        <begin position="118"/>
        <end position="135"/>
    </location>
</feature>
<feature type="transmembrane region" description="Helical" evidence="1">
    <location>
        <begin position="83"/>
        <end position="106"/>
    </location>
</feature>
<gene>
    <name evidence="2" type="ORF">H0267_14095</name>
</gene>
<comment type="caution">
    <text evidence="2">The sequence shown here is derived from an EMBL/GenBank/DDBJ whole genome shotgun (WGS) entry which is preliminary data.</text>
</comment>
<dbReference type="Proteomes" id="UP000614490">
    <property type="component" value="Unassembled WGS sequence"/>
</dbReference>
<proteinExistence type="predicted"/>
<dbReference type="AlphaFoldDB" id="A0A931HY22"/>
<feature type="transmembrane region" description="Helical" evidence="1">
    <location>
        <begin position="12"/>
        <end position="32"/>
    </location>
</feature>
<organism evidence="2 3">
    <name type="scientific">Halobacillus yeomjeoni</name>
    <dbReference type="NCBI Taxonomy" id="311194"/>
    <lineage>
        <taxon>Bacteria</taxon>
        <taxon>Bacillati</taxon>
        <taxon>Bacillota</taxon>
        <taxon>Bacilli</taxon>
        <taxon>Bacillales</taxon>
        <taxon>Bacillaceae</taxon>
        <taxon>Halobacillus</taxon>
    </lineage>
</organism>
<accession>A0A931HY22</accession>
<protein>
    <submittedName>
        <fullName evidence="2">Uncharacterized protein</fullName>
    </submittedName>
</protein>
<reference evidence="2 3" key="1">
    <citation type="journal article" date="2005" name="Int. J. Syst. Evol. Microbiol.">
        <title>Halobacillus yeomjeoni sp. nov., isolated from a marine solar saltern in Korea.</title>
        <authorList>
            <person name="Yoon J.H."/>
            <person name="Kang S.J."/>
            <person name="Lee C.H."/>
            <person name="Oh H.W."/>
            <person name="Oh T.K."/>
        </authorList>
    </citation>
    <scope>NUCLEOTIDE SEQUENCE [LARGE SCALE GENOMIC DNA]</scope>
    <source>
        <strain evidence="2 3">KCTC 3957</strain>
    </source>
</reference>
<evidence type="ECO:0000256" key="1">
    <source>
        <dbReference type="SAM" id="Phobius"/>
    </source>
</evidence>
<keyword evidence="1" id="KW-0472">Membrane</keyword>